<dbReference type="Proteomes" id="UP000291343">
    <property type="component" value="Unassembled WGS sequence"/>
</dbReference>
<dbReference type="AlphaFoldDB" id="A0A482XB76"/>
<feature type="region of interest" description="Disordered" evidence="1">
    <location>
        <begin position="191"/>
        <end position="242"/>
    </location>
</feature>
<feature type="compositionally biased region" description="Low complexity" evidence="1">
    <location>
        <begin position="122"/>
        <end position="139"/>
    </location>
</feature>
<evidence type="ECO:0000256" key="1">
    <source>
        <dbReference type="SAM" id="MobiDB-lite"/>
    </source>
</evidence>
<feature type="compositionally biased region" description="Low complexity" evidence="1">
    <location>
        <begin position="196"/>
        <end position="239"/>
    </location>
</feature>
<accession>A0A482XB76</accession>
<feature type="region of interest" description="Disordered" evidence="1">
    <location>
        <begin position="48"/>
        <end position="143"/>
    </location>
</feature>
<gene>
    <name evidence="2" type="ORF">LSTR_LSTR004249</name>
</gene>
<dbReference type="EMBL" id="QKKF02013687">
    <property type="protein sequence ID" value="RZF42947.1"/>
    <property type="molecule type" value="Genomic_DNA"/>
</dbReference>
<dbReference type="InParanoid" id="A0A482XB76"/>
<proteinExistence type="predicted"/>
<evidence type="ECO:0000313" key="3">
    <source>
        <dbReference type="Proteomes" id="UP000291343"/>
    </source>
</evidence>
<name>A0A482XB76_LAOST</name>
<feature type="compositionally biased region" description="Low complexity" evidence="1">
    <location>
        <begin position="49"/>
        <end position="63"/>
    </location>
</feature>
<evidence type="ECO:0000313" key="2">
    <source>
        <dbReference type="EMBL" id="RZF42947.1"/>
    </source>
</evidence>
<feature type="compositionally biased region" description="Basic and acidic residues" evidence="1">
    <location>
        <begin position="79"/>
        <end position="94"/>
    </location>
</feature>
<keyword evidence="3" id="KW-1185">Reference proteome</keyword>
<organism evidence="2 3">
    <name type="scientific">Laodelphax striatellus</name>
    <name type="common">Small brown planthopper</name>
    <name type="synonym">Delphax striatella</name>
    <dbReference type="NCBI Taxonomy" id="195883"/>
    <lineage>
        <taxon>Eukaryota</taxon>
        <taxon>Metazoa</taxon>
        <taxon>Ecdysozoa</taxon>
        <taxon>Arthropoda</taxon>
        <taxon>Hexapoda</taxon>
        <taxon>Insecta</taxon>
        <taxon>Pterygota</taxon>
        <taxon>Neoptera</taxon>
        <taxon>Paraneoptera</taxon>
        <taxon>Hemiptera</taxon>
        <taxon>Auchenorrhyncha</taxon>
        <taxon>Fulgoroidea</taxon>
        <taxon>Delphacidae</taxon>
        <taxon>Criomorphinae</taxon>
        <taxon>Laodelphax</taxon>
    </lineage>
</organism>
<protein>
    <submittedName>
        <fullName evidence="2">Uncharacterized protein</fullName>
    </submittedName>
</protein>
<dbReference type="SMR" id="A0A482XB76"/>
<reference evidence="2 3" key="1">
    <citation type="journal article" date="2017" name="Gigascience">
        <title>Genome sequence of the small brown planthopper, Laodelphax striatellus.</title>
        <authorList>
            <person name="Zhu J."/>
            <person name="Jiang F."/>
            <person name="Wang X."/>
            <person name="Yang P."/>
            <person name="Bao Y."/>
            <person name="Zhao W."/>
            <person name="Wang W."/>
            <person name="Lu H."/>
            <person name="Wang Q."/>
            <person name="Cui N."/>
            <person name="Li J."/>
            <person name="Chen X."/>
            <person name="Luo L."/>
            <person name="Yu J."/>
            <person name="Kang L."/>
            <person name="Cui F."/>
        </authorList>
    </citation>
    <scope>NUCLEOTIDE SEQUENCE [LARGE SCALE GENOMIC DNA]</scope>
    <source>
        <strain evidence="2">Lst14</strain>
    </source>
</reference>
<comment type="caution">
    <text evidence="2">The sequence shown here is derived from an EMBL/GenBank/DDBJ whole genome shotgun (WGS) entry which is preliminary data.</text>
</comment>
<dbReference type="OrthoDB" id="6366805at2759"/>
<sequence>MSNPREPLVTEPDDEILEGGNEWSSTSIDEESVASVIEVIDERLKEFGRSSSTTFSRQSSLGSLSEERVTVRASSSTSDQRKTYQDSRTSDRAKSLTQSMSDDRQFKPLPLEIVKEEKQVQESKTSSVVSTSSTKTQVVHQEETSVSASSASFIMKKPQQEDTNHHQIFGASRQNRIMSLPQRIGPRRIISEENRSLSVQESSTSQLSRSQDSSDSSRNNTYSTTSIEGSLTSSSSSSSANIYTRGTDLLGVRREGPLSRSHEIIGERSSSLNVSHEIMGERSLSFQESMIDQGNNLLDVQGGGAESLSRSHDNVRSNAGQQLRLGWIASSTTGNTSTSKQEPAKSLESFERELRLLGPRYRPATKAPTHLALFPQGLPGIGQDRRLTILSPHSPTKQFPGMPVTPSAATLDRWHFSTQTLRTRRKVATVLPRIILPEPEDGMGR</sequence>
<dbReference type="STRING" id="195883.A0A482XB76"/>
<feature type="region of interest" description="Disordered" evidence="1">
    <location>
        <begin position="1"/>
        <end position="30"/>
    </location>
</feature>